<reference evidence="12 13" key="1">
    <citation type="submission" date="2018-06" db="EMBL/GenBank/DDBJ databases">
        <title>The draft genome sequence of Crocinitomix sp. SM1701.</title>
        <authorList>
            <person name="Zhang X."/>
        </authorList>
    </citation>
    <scope>NUCLEOTIDE SEQUENCE [LARGE SCALE GENOMIC DNA]</scope>
    <source>
        <strain evidence="12 13">SM1701</strain>
    </source>
</reference>
<dbReference type="PANTHER" id="PTHR30414:SF0">
    <property type="entry name" value="MINICONDUCTANCE MECHANOSENSITIVE CHANNEL YBDG"/>
    <property type="match status" value="1"/>
</dbReference>
<feature type="transmembrane region" description="Helical" evidence="10">
    <location>
        <begin position="154"/>
        <end position="174"/>
    </location>
</feature>
<evidence type="ECO:0000256" key="2">
    <source>
        <dbReference type="ARBA" id="ARBA00022475"/>
    </source>
</evidence>
<sequence length="427" mass="48695">MQKLKEFPISDFIIKFLNNWLGEIGLSDKWIDLGRTGILLVGVGLLIMLLWWLTRKVLINILHVLVNKSKTKWDDYLVKHKFFAVIANLVPLLFMDHFIYTVFYSYPRINTFLIKMTDLGIVIVVLFGILRFLSAASEVLSTKEKLRDKPIHSYFQLSKILAGGFMVILGLSILTGNSPLYFLTGLGAATAILLLIFKDTILGFVGSIQLAANDMVRIGDWITMEKYGADGDVVEINLATVKIQNFDKTITTIPTYSFISDSFKNWRGMEMSDGRRIKRAINIEINSIKFADSKLLSSLKQVDLLGGFIEEKESELADFNAKSIKDPNILVNGRRQTNIGLYRRYITSYLEGLDDINHEMTLMVRQLAPTELGVPVEIYCFSKNKEWEVYEEIVADIFDHLFATTKYFELSVFERPTGKSFSNELLN</sequence>
<dbReference type="InterPro" id="IPR023408">
    <property type="entry name" value="MscS_beta-dom_sf"/>
</dbReference>
<dbReference type="SUPFAM" id="SSF50182">
    <property type="entry name" value="Sm-like ribonucleoproteins"/>
    <property type="match status" value="1"/>
</dbReference>
<keyword evidence="6" id="KW-0346">Stress response</keyword>
<dbReference type="Gene3D" id="2.30.30.60">
    <property type="match status" value="1"/>
</dbReference>
<keyword evidence="3" id="KW-0997">Cell inner membrane</keyword>
<dbReference type="Proteomes" id="UP000249248">
    <property type="component" value="Unassembled WGS sequence"/>
</dbReference>
<dbReference type="InterPro" id="IPR030192">
    <property type="entry name" value="YbdG"/>
</dbReference>
<dbReference type="Pfam" id="PF00924">
    <property type="entry name" value="MS_channel_2nd"/>
    <property type="match status" value="1"/>
</dbReference>
<feature type="transmembrane region" description="Helical" evidence="10">
    <location>
        <begin position="82"/>
        <end position="106"/>
    </location>
</feature>
<dbReference type="EMBL" id="QKSB01000001">
    <property type="protein sequence ID" value="PZE18332.1"/>
    <property type="molecule type" value="Genomic_DNA"/>
</dbReference>
<evidence type="ECO:0000256" key="6">
    <source>
        <dbReference type="ARBA" id="ARBA00023016"/>
    </source>
</evidence>
<comment type="subcellular location">
    <subcellularLocation>
        <location evidence="1">Cell inner membrane</location>
        <topology evidence="1">Multi-pass membrane protein</topology>
    </subcellularLocation>
</comment>
<dbReference type="GO" id="GO:0071470">
    <property type="term" value="P:cellular response to osmotic stress"/>
    <property type="evidence" value="ECO:0007669"/>
    <property type="project" value="InterPro"/>
</dbReference>
<keyword evidence="4 10" id="KW-0812">Transmembrane</keyword>
<evidence type="ECO:0000256" key="7">
    <source>
        <dbReference type="ARBA" id="ARBA00023136"/>
    </source>
</evidence>
<feature type="transmembrane region" description="Helical" evidence="10">
    <location>
        <begin position="33"/>
        <end position="53"/>
    </location>
</feature>
<keyword evidence="13" id="KW-1185">Reference proteome</keyword>
<organism evidence="12 13">
    <name type="scientific">Putridiphycobacter roseus</name>
    <dbReference type="NCBI Taxonomy" id="2219161"/>
    <lineage>
        <taxon>Bacteria</taxon>
        <taxon>Pseudomonadati</taxon>
        <taxon>Bacteroidota</taxon>
        <taxon>Flavobacteriia</taxon>
        <taxon>Flavobacteriales</taxon>
        <taxon>Crocinitomicaceae</taxon>
        <taxon>Putridiphycobacter</taxon>
    </lineage>
</organism>
<evidence type="ECO:0000256" key="5">
    <source>
        <dbReference type="ARBA" id="ARBA00022989"/>
    </source>
</evidence>
<dbReference type="OrthoDB" id="9775207at2"/>
<feature type="domain" description="Mechanosensitive ion channel MscS" evidence="11">
    <location>
        <begin position="199"/>
        <end position="267"/>
    </location>
</feature>
<evidence type="ECO:0000256" key="1">
    <source>
        <dbReference type="ARBA" id="ARBA00004429"/>
    </source>
</evidence>
<feature type="transmembrane region" description="Helical" evidence="10">
    <location>
        <begin position="180"/>
        <end position="197"/>
    </location>
</feature>
<gene>
    <name evidence="12" type="ORF">DNU06_00410</name>
</gene>
<comment type="caution">
    <text evidence="12">The sequence shown here is derived from an EMBL/GenBank/DDBJ whole genome shotgun (WGS) entry which is preliminary data.</text>
</comment>
<keyword evidence="5 10" id="KW-1133">Transmembrane helix</keyword>
<evidence type="ECO:0000313" key="13">
    <source>
        <dbReference type="Proteomes" id="UP000249248"/>
    </source>
</evidence>
<keyword evidence="7 10" id="KW-0472">Membrane</keyword>
<name>A0A2W1NRS2_9FLAO</name>
<dbReference type="GO" id="GO:0008381">
    <property type="term" value="F:mechanosensitive monoatomic ion channel activity"/>
    <property type="evidence" value="ECO:0007669"/>
    <property type="project" value="InterPro"/>
</dbReference>
<dbReference type="AlphaFoldDB" id="A0A2W1NRS2"/>
<evidence type="ECO:0000256" key="10">
    <source>
        <dbReference type="SAM" id="Phobius"/>
    </source>
</evidence>
<dbReference type="GO" id="GO:0005886">
    <property type="term" value="C:plasma membrane"/>
    <property type="evidence" value="ECO:0007669"/>
    <property type="project" value="UniProtKB-SubCell"/>
</dbReference>
<accession>A0A2W1NRS2</accession>
<dbReference type="InterPro" id="IPR010920">
    <property type="entry name" value="LSM_dom_sf"/>
</dbReference>
<protein>
    <recommendedName>
        <fullName evidence="8">Mechanosensing system component YbdG</fullName>
    </recommendedName>
    <alternativeName>
        <fullName evidence="9">Mechanosensitive channel homolog YbdG</fullName>
    </alternativeName>
</protein>
<evidence type="ECO:0000256" key="4">
    <source>
        <dbReference type="ARBA" id="ARBA00022692"/>
    </source>
</evidence>
<dbReference type="PANTHER" id="PTHR30414">
    <property type="entry name" value="MINICONDUCTANCE MECHANOSENSITIVE CHANNEL YBDG"/>
    <property type="match status" value="1"/>
</dbReference>
<evidence type="ECO:0000256" key="9">
    <source>
        <dbReference type="ARBA" id="ARBA00093659"/>
    </source>
</evidence>
<keyword evidence="2" id="KW-1003">Cell membrane</keyword>
<dbReference type="FunFam" id="2.30.30.60:FF:000002">
    <property type="entry name" value="Mechanosensitive ion channel family protein"/>
    <property type="match status" value="1"/>
</dbReference>
<proteinExistence type="predicted"/>
<feature type="transmembrane region" description="Helical" evidence="10">
    <location>
        <begin position="112"/>
        <end position="133"/>
    </location>
</feature>
<evidence type="ECO:0000256" key="8">
    <source>
        <dbReference type="ARBA" id="ARBA00093630"/>
    </source>
</evidence>
<evidence type="ECO:0000259" key="11">
    <source>
        <dbReference type="Pfam" id="PF00924"/>
    </source>
</evidence>
<evidence type="ECO:0000313" key="12">
    <source>
        <dbReference type="EMBL" id="PZE18332.1"/>
    </source>
</evidence>
<dbReference type="InterPro" id="IPR006685">
    <property type="entry name" value="MscS_channel_2nd"/>
</dbReference>
<dbReference type="RefSeq" id="WP_111061233.1">
    <property type="nucleotide sequence ID" value="NZ_JBHUCU010000007.1"/>
</dbReference>
<evidence type="ECO:0000256" key="3">
    <source>
        <dbReference type="ARBA" id="ARBA00022519"/>
    </source>
</evidence>